<evidence type="ECO:0000256" key="12">
    <source>
        <dbReference type="PROSITE-ProRule" id="PRU00169"/>
    </source>
</evidence>
<keyword evidence="5" id="KW-0547">Nucleotide-binding</keyword>
<dbReference type="GO" id="GO:0005524">
    <property type="term" value="F:ATP binding"/>
    <property type="evidence" value="ECO:0007669"/>
    <property type="project" value="UniProtKB-KW"/>
</dbReference>
<evidence type="ECO:0000256" key="13">
    <source>
        <dbReference type="SAM" id="Phobius"/>
    </source>
</evidence>
<dbReference type="EMBL" id="HE577330">
    <property type="protein sequence ID" value="CCD02259.1"/>
    <property type="molecule type" value="Genomic_DNA"/>
</dbReference>
<dbReference type="InterPro" id="IPR001789">
    <property type="entry name" value="Sig_transdc_resp-reg_receiver"/>
</dbReference>
<dbReference type="SUPFAM" id="SSF52172">
    <property type="entry name" value="CheY-like"/>
    <property type="match status" value="1"/>
</dbReference>
<dbReference type="InterPro" id="IPR008207">
    <property type="entry name" value="Sig_transdc_His_kin_Hpt_dom"/>
</dbReference>
<evidence type="ECO:0000256" key="9">
    <source>
        <dbReference type="ARBA" id="ARBA00064003"/>
    </source>
</evidence>
<keyword evidence="7" id="KW-0067">ATP-binding</keyword>
<name>A0A9P1NR52_9PROT</name>
<evidence type="ECO:0000256" key="10">
    <source>
        <dbReference type="ARBA" id="ARBA00068150"/>
    </source>
</evidence>
<keyword evidence="13" id="KW-1133">Transmembrane helix</keyword>
<reference evidence="17 18" key="1">
    <citation type="journal article" date="2011" name="PLoS Genet.">
        <title>Azospirillum genomes reveal transition of bacteria from aquatic to terrestrial environments.</title>
        <authorList>
            <person name="Wisniewski-Dye F."/>
            <person name="Borziak K."/>
            <person name="Khalsa-Moyers G."/>
            <person name="Alexandre G."/>
            <person name="Sukharnikov L.O."/>
            <person name="Wuichet K."/>
            <person name="Hurst G.B."/>
            <person name="McDonald W.H."/>
            <person name="Robertson J.S."/>
            <person name="Barbe V."/>
            <person name="Calteau A."/>
            <person name="Rouy Z."/>
            <person name="Mangenot S."/>
            <person name="Prigent-Combaret C."/>
            <person name="Normand P."/>
            <person name="Boyer M."/>
            <person name="Siguier P."/>
            <person name="Dessaux Y."/>
            <person name="Elmerich C."/>
            <person name="Condemine G."/>
            <person name="Krishnen G."/>
            <person name="Kennedy I."/>
            <person name="Paterson A.H."/>
            <person name="Gonzalez V."/>
            <person name="Mavingui P."/>
            <person name="Zhulin I.B."/>
        </authorList>
    </citation>
    <scope>NUCLEOTIDE SEQUENCE [LARGE SCALE GENOMIC DNA]</scope>
    <source>
        <strain evidence="17 18">Sp245</strain>
    </source>
</reference>
<evidence type="ECO:0000256" key="6">
    <source>
        <dbReference type="ARBA" id="ARBA00022777"/>
    </source>
</evidence>
<dbReference type="Gene3D" id="1.10.287.130">
    <property type="match status" value="1"/>
</dbReference>
<dbReference type="AlphaFoldDB" id="A0A9P1NR52"/>
<dbReference type="InterPro" id="IPR003594">
    <property type="entry name" value="HATPase_dom"/>
</dbReference>
<keyword evidence="18" id="KW-1185">Reference proteome</keyword>
<feature type="domain" description="Histidine kinase" evidence="14">
    <location>
        <begin position="472"/>
        <end position="693"/>
    </location>
</feature>
<evidence type="ECO:0000256" key="8">
    <source>
        <dbReference type="ARBA" id="ARBA00023012"/>
    </source>
</evidence>
<dbReference type="PROSITE" id="PS50110">
    <property type="entry name" value="RESPONSE_REGULATORY"/>
    <property type="match status" value="1"/>
</dbReference>
<dbReference type="InterPro" id="IPR035965">
    <property type="entry name" value="PAS-like_dom_sf"/>
</dbReference>
<dbReference type="SMART" id="SM00448">
    <property type="entry name" value="REC"/>
    <property type="match status" value="1"/>
</dbReference>
<keyword evidence="17" id="KW-0614">Plasmid</keyword>
<dbReference type="Pfam" id="PF02518">
    <property type="entry name" value="HATPase_c"/>
    <property type="match status" value="1"/>
</dbReference>
<evidence type="ECO:0000313" key="17">
    <source>
        <dbReference type="EMBL" id="CCD02259.1"/>
    </source>
</evidence>
<dbReference type="FunFam" id="1.10.287.130:FF:000002">
    <property type="entry name" value="Two-component osmosensing histidine kinase"/>
    <property type="match status" value="1"/>
</dbReference>
<evidence type="ECO:0000313" key="18">
    <source>
        <dbReference type="Proteomes" id="UP000007319"/>
    </source>
</evidence>
<dbReference type="CDD" id="cd00082">
    <property type="entry name" value="HisKA"/>
    <property type="match status" value="1"/>
</dbReference>
<dbReference type="SMART" id="SM00388">
    <property type="entry name" value="HisKA"/>
    <property type="match status" value="1"/>
</dbReference>
<dbReference type="PRINTS" id="PR00344">
    <property type="entry name" value="BCTRLSENSOR"/>
</dbReference>
<dbReference type="EC" id="2.7.13.3" evidence="2"/>
<dbReference type="CDD" id="cd00088">
    <property type="entry name" value="HPT"/>
    <property type="match status" value="1"/>
</dbReference>
<dbReference type="SUPFAM" id="SSF55785">
    <property type="entry name" value="PYP-like sensor domain (PAS domain)"/>
    <property type="match status" value="1"/>
</dbReference>
<dbReference type="SMR" id="A0A9P1NR52"/>
<evidence type="ECO:0000256" key="4">
    <source>
        <dbReference type="ARBA" id="ARBA00022679"/>
    </source>
</evidence>
<keyword evidence="3 12" id="KW-0597">Phosphoprotein</keyword>
<dbReference type="InterPro" id="IPR005467">
    <property type="entry name" value="His_kinase_dom"/>
</dbReference>
<dbReference type="Gene3D" id="3.30.565.10">
    <property type="entry name" value="Histidine kinase-like ATPase, C-terminal domain"/>
    <property type="match status" value="1"/>
</dbReference>
<comment type="catalytic activity">
    <reaction evidence="1">
        <text>ATP + protein L-histidine = ADP + protein N-phospho-L-histidine.</text>
        <dbReference type="EC" id="2.7.13.3"/>
    </reaction>
</comment>
<dbReference type="CDD" id="cd17546">
    <property type="entry name" value="REC_hyHK_CKI1_RcsC-like"/>
    <property type="match status" value="1"/>
</dbReference>
<dbReference type="InterPro" id="IPR011006">
    <property type="entry name" value="CheY-like_superfamily"/>
</dbReference>
<sequence length="979" mass="107385">MANWGLVALVVVFFLVLTAGLAMIVIQQNQRDVLWVEGGYWGAAQLEIETLRTIDALDAVSIGVGDGDDARQRFDILWSRVTYFDGGEAARSVSGIAGAAAILNAFRTELAKLDPAILSLGSRPEEAFRVAQTLRHQIVSLHEFGVLVRGQETRTLLALLDDGGTIAAVMLSFAAVVYIIGSLIVGLLLRSMTRTQSLLSQVEAARRDADRAHSRLMQAVEALPQAFVLFDEQDRLSVCNTRYRETYANVADLIVPGVRFETLLRAGISRYRKGLSSADQLERIRHRMRLHRSNPGPIEVLLDDGRWILVEDRLTSDGYVVGLRTDITNLRLREEELRRSRRSLADAQRLARIGSWEWCPEDGHIDCSDETERLLGTHPNEDIKSNWIGEAVRSCQETDHDYRKECLFQAPDGENRQLVISAHRESGTDGNACRIIGTVQDVTVQRAAEAALIVAKQAAERASLAKSEFLAMMSHEIRTPINGVIGTLGLIMDHQMGAEQKRLVSIARRSAEDLLEILNDILDLSKMEAGRLEFEDSAVHLHDLVESVVDLITPAAQEKGIDIHVSVDPELPQYVRGDEGRTRQILLNLAGNAVKFTEKGHIRIHLDAARTDAAGKQVRVSVLDTGIGIPFDRQHEVFAEFNQLDRSYARRFGGTGLGLAICKRLVSLMGGTIGFSSEPAQGSTFWFTWPLAAAEHPADSVLTQSGPELDWGEELSRLGRCPRVLVAEDNATNQLIIRTLLERVGCRVDTVANGVEAVQAAPLGFDIIFMDLQMPEMDGFEATLRIRSSSFDRRCPIVALTANALEDARQRCEEAGMDGFLLKPVKPQALQHAIMAALRLDMVATPSLLIPNARMDQPNIDLDTLDALAKELDDASLESILAFFISDSQVRADHLVNAVECRNLDGVKREAHSLAGSAQTFGAIRLASLCRQAEEACILNDSGMALALAQSIGGVLDGDLNELVVTARARYSTTASSGG</sequence>
<dbReference type="Pfam" id="PF00072">
    <property type="entry name" value="Response_reg"/>
    <property type="match status" value="1"/>
</dbReference>
<dbReference type="PANTHER" id="PTHR45339">
    <property type="entry name" value="HYBRID SIGNAL TRANSDUCTION HISTIDINE KINASE J"/>
    <property type="match status" value="1"/>
</dbReference>
<dbReference type="PROSITE" id="PS50894">
    <property type="entry name" value="HPT"/>
    <property type="match status" value="1"/>
</dbReference>
<feature type="modified residue" description="4-aspartylphosphate" evidence="12">
    <location>
        <position position="771"/>
    </location>
</feature>
<dbReference type="Gene3D" id="1.20.120.160">
    <property type="entry name" value="HPT domain"/>
    <property type="match status" value="1"/>
</dbReference>
<dbReference type="Gene3D" id="3.40.50.2300">
    <property type="match status" value="1"/>
</dbReference>
<dbReference type="FunFam" id="3.30.565.10:FF:000010">
    <property type="entry name" value="Sensor histidine kinase RcsC"/>
    <property type="match status" value="1"/>
</dbReference>
<dbReference type="SUPFAM" id="SSF47384">
    <property type="entry name" value="Homodimeric domain of signal transducing histidine kinase"/>
    <property type="match status" value="1"/>
</dbReference>
<dbReference type="CDD" id="cd16922">
    <property type="entry name" value="HATPase_EvgS-ArcB-TorS-like"/>
    <property type="match status" value="1"/>
</dbReference>
<feature type="domain" description="Response regulatory" evidence="15">
    <location>
        <begin position="723"/>
        <end position="838"/>
    </location>
</feature>
<evidence type="ECO:0000259" key="16">
    <source>
        <dbReference type="PROSITE" id="PS50894"/>
    </source>
</evidence>
<accession>A0A9P1NR52</accession>
<feature type="domain" description="HPt" evidence="16">
    <location>
        <begin position="873"/>
        <end position="970"/>
    </location>
</feature>
<dbReference type="PROSITE" id="PS50109">
    <property type="entry name" value="HIS_KIN"/>
    <property type="match status" value="1"/>
</dbReference>
<evidence type="ECO:0000259" key="14">
    <source>
        <dbReference type="PROSITE" id="PS50109"/>
    </source>
</evidence>
<dbReference type="Pfam" id="PF01627">
    <property type="entry name" value="Hpt"/>
    <property type="match status" value="1"/>
</dbReference>
<dbReference type="Pfam" id="PF00512">
    <property type="entry name" value="HisKA"/>
    <property type="match status" value="1"/>
</dbReference>
<keyword evidence="13" id="KW-0812">Transmembrane</keyword>
<keyword evidence="8" id="KW-0902">Two-component regulatory system</keyword>
<evidence type="ECO:0000256" key="1">
    <source>
        <dbReference type="ARBA" id="ARBA00000085"/>
    </source>
</evidence>
<dbReference type="RefSeq" id="WP_014198783.1">
    <property type="nucleotide sequence ID" value="NZ_CP022255.1"/>
</dbReference>
<protein>
    <recommendedName>
        <fullName evidence="10">Sensory/regulatory protein RpfC</fullName>
        <ecNumber evidence="2">2.7.13.3</ecNumber>
    </recommendedName>
</protein>
<evidence type="ECO:0000256" key="5">
    <source>
        <dbReference type="ARBA" id="ARBA00022741"/>
    </source>
</evidence>
<dbReference type="InterPro" id="IPR003661">
    <property type="entry name" value="HisK_dim/P_dom"/>
</dbReference>
<dbReference type="InterPro" id="IPR000014">
    <property type="entry name" value="PAS"/>
</dbReference>
<geneLocation type="plasmid" evidence="17 18">
    <name>AZOBR_p3</name>
</geneLocation>
<keyword evidence="13" id="KW-0472">Membrane</keyword>
<evidence type="ECO:0000256" key="7">
    <source>
        <dbReference type="ARBA" id="ARBA00022840"/>
    </source>
</evidence>
<evidence type="ECO:0000259" key="15">
    <source>
        <dbReference type="PROSITE" id="PS50110"/>
    </source>
</evidence>
<evidence type="ECO:0000256" key="2">
    <source>
        <dbReference type="ARBA" id="ARBA00012438"/>
    </source>
</evidence>
<dbReference type="InterPro" id="IPR004358">
    <property type="entry name" value="Sig_transdc_His_kin-like_C"/>
</dbReference>
<dbReference type="Pfam" id="PF12860">
    <property type="entry name" value="PAS_7"/>
    <property type="match status" value="1"/>
</dbReference>
<dbReference type="Proteomes" id="UP000007319">
    <property type="component" value="Plasmid AZOBR_p3"/>
</dbReference>
<feature type="transmembrane region" description="Helical" evidence="13">
    <location>
        <begin position="166"/>
        <end position="189"/>
    </location>
</feature>
<keyword evidence="6 17" id="KW-0418">Kinase</keyword>
<dbReference type="Gene3D" id="3.30.450.20">
    <property type="entry name" value="PAS domain"/>
    <property type="match status" value="2"/>
</dbReference>
<dbReference type="GO" id="GO:0005886">
    <property type="term" value="C:plasma membrane"/>
    <property type="evidence" value="ECO:0007669"/>
    <property type="project" value="UniProtKB-SubCell"/>
</dbReference>
<feature type="modified residue" description="Phosphohistidine" evidence="11">
    <location>
        <position position="912"/>
    </location>
</feature>
<evidence type="ECO:0000256" key="11">
    <source>
        <dbReference type="PROSITE-ProRule" id="PRU00110"/>
    </source>
</evidence>
<evidence type="ECO:0000256" key="3">
    <source>
        <dbReference type="ARBA" id="ARBA00022553"/>
    </source>
</evidence>
<dbReference type="CDD" id="cd00130">
    <property type="entry name" value="PAS"/>
    <property type="match status" value="1"/>
</dbReference>
<dbReference type="InterPro" id="IPR036097">
    <property type="entry name" value="HisK_dim/P_sf"/>
</dbReference>
<dbReference type="KEGG" id="abs:AZOBR_p310001"/>
<proteinExistence type="predicted"/>
<gene>
    <name evidence="17" type="ORF">AZOBR_p310001</name>
</gene>
<dbReference type="SUPFAM" id="SSF47226">
    <property type="entry name" value="Histidine-containing phosphotransfer domain, HPT domain"/>
    <property type="match status" value="1"/>
</dbReference>
<dbReference type="SMART" id="SM00387">
    <property type="entry name" value="HATPase_c"/>
    <property type="match status" value="1"/>
</dbReference>
<keyword evidence="4 17" id="KW-0808">Transferase</keyword>
<dbReference type="GO" id="GO:0000155">
    <property type="term" value="F:phosphorelay sensor kinase activity"/>
    <property type="evidence" value="ECO:0007669"/>
    <property type="project" value="InterPro"/>
</dbReference>
<comment type="subunit">
    <text evidence="9">At low DSF concentrations, interacts with RpfF.</text>
</comment>
<dbReference type="InterPro" id="IPR036641">
    <property type="entry name" value="HPT_dom_sf"/>
</dbReference>
<dbReference type="PANTHER" id="PTHR45339:SF3">
    <property type="entry name" value="HISTIDINE KINASE"/>
    <property type="match status" value="1"/>
</dbReference>
<dbReference type="InterPro" id="IPR036890">
    <property type="entry name" value="HATPase_C_sf"/>
</dbReference>
<organism evidence="17 18">
    <name type="scientific">Azospirillum baldaniorum</name>
    <dbReference type="NCBI Taxonomy" id="1064539"/>
    <lineage>
        <taxon>Bacteria</taxon>
        <taxon>Pseudomonadati</taxon>
        <taxon>Pseudomonadota</taxon>
        <taxon>Alphaproteobacteria</taxon>
        <taxon>Rhodospirillales</taxon>
        <taxon>Azospirillaceae</taxon>
        <taxon>Azospirillum</taxon>
    </lineage>
</organism>
<dbReference type="SUPFAM" id="SSF55874">
    <property type="entry name" value="ATPase domain of HSP90 chaperone/DNA topoisomerase II/histidine kinase"/>
    <property type="match status" value="1"/>
</dbReference>